<evidence type="ECO:0000313" key="2">
    <source>
        <dbReference type="Proteomes" id="UP000509418"/>
    </source>
</evidence>
<accession>A0A7H8T0I1</accession>
<proteinExistence type="predicted"/>
<protein>
    <submittedName>
        <fullName evidence="1">Uncharacterized protein</fullName>
    </submittedName>
</protein>
<dbReference type="RefSeq" id="WP_176574458.1">
    <property type="nucleotide sequence ID" value="NZ_CBDRGH010000057.1"/>
</dbReference>
<gene>
    <name evidence="1" type="ORF">HUT05_06385</name>
</gene>
<dbReference type="AlphaFoldDB" id="A0A7H8T0I1"/>
<dbReference type="EMBL" id="CP056041">
    <property type="protein sequence ID" value="QKZ17029.1"/>
    <property type="molecule type" value="Genomic_DNA"/>
</dbReference>
<sequence>MTEPTAELPSLAADHPDNPSVMIDVHGAHVAVPGSLRQPGVVQQRVYDPGRTVEHPGSEVHFPPINNGLDYLISVVEHLEADEERVSARDLKYAVLHLAAGAEVLLKARLQQEHWALVFKDPARASHDELVKGTLLSCSPEETVNRLQKIARVQISAGEAAALKKLAEHRNALQHYGLIGEAANARAVESKTAEVLDFLIRFLDEQLLPTLGQEAREALEVDMERIRGGLLQIRSFVKKRLQRLQGTLSAHRELTVECSECRQWAHLVLPDPNEKALLLSSCLLCGATMPSDSAALCYAVELLGSDPFPVDGSAPAYETCPACGGPDTLVRGVRTLADPERPVAFCFQCPGEVREPYEPPAADVDWGNVPKL</sequence>
<dbReference type="Proteomes" id="UP000509418">
    <property type="component" value="Chromosome"/>
</dbReference>
<name>A0A7H8T0I1_STRCX</name>
<organism evidence="1 2">
    <name type="scientific">Streptomyces chartreusis</name>
    <dbReference type="NCBI Taxonomy" id="1969"/>
    <lineage>
        <taxon>Bacteria</taxon>
        <taxon>Bacillati</taxon>
        <taxon>Actinomycetota</taxon>
        <taxon>Actinomycetes</taxon>
        <taxon>Kitasatosporales</taxon>
        <taxon>Streptomycetaceae</taxon>
        <taxon>Streptomyces</taxon>
    </lineage>
</organism>
<keyword evidence="2" id="KW-1185">Reference proteome</keyword>
<reference evidence="1 2" key="1">
    <citation type="submission" date="2020-06" db="EMBL/GenBank/DDBJ databases">
        <title>Genome mining for natural products.</title>
        <authorList>
            <person name="Zhang B."/>
            <person name="Shi J."/>
            <person name="Ge H."/>
        </authorList>
    </citation>
    <scope>NUCLEOTIDE SEQUENCE [LARGE SCALE GENOMIC DNA]</scope>
    <source>
        <strain evidence="1 2">NA02069</strain>
    </source>
</reference>
<evidence type="ECO:0000313" key="1">
    <source>
        <dbReference type="EMBL" id="QKZ17029.1"/>
    </source>
</evidence>